<dbReference type="EMBL" id="LLXI01003924">
    <property type="protein sequence ID" value="PKY60036.1"/>
    <property type="molecule type" value="Genomic_DNA"/>
</dbReference>
<evidence type="ECO:0000313" key="1">
    <source>
        <dbReference type="EMBL" id="PKY60036.1"/>
    </source>
</evidence>
<dbReference type="VEuPathDB" id="FungiDB:FUN_006844"/>
<reference evidence="1 2" key="1">
    <citation type="submission" date="2015-10" db="EMBL/GenBank/DDBJ databases">
        <title>Genome analyses suggest a sexual origin of heterokaryosis in a supposedly ancient asexual fungus.</title>
        <authorList>
            <person name="Ropars J."/>
            <person name="Sedzielewska K."/>
            <person name="Noel J."/>
            <person name="Charron P."/>
            <person name="Farinelli L."/>
            <person name="Marton T."/>
            <person name="Kruger M."/>
            <person name="Pelin A."/>
            <person name="Brachmann A."/>
            <person name="Corradi N."/>
        </authorList>
    </citation>
    <scope>NUCLEOTIDE SEQUENCE [LARGE SCALE GENOMIC DNA]</scope>
    <source>
        <strain evidence="1 2">A4</strain>
    </source>
</reference>
<dbReference type="Proteomes" id="UP000234323">
    <property type="component" value="Unassembled WGS sequence"/>
</dbReference>
<accession>A0A2I1HMC7</accession>
<proteinExistence type="predicted"/>
<feature type="non-terminal residue" evidence="1">
    <location>
        <position position="1"/>
    </location>
</feature>
<comment type="caution">
    <text evidence="1">The sequence shown here is derived from an EMBL/GenBank/DDBJ whole genome shotgun (WGS) entry which is preliminary data.</text>
</comment>
<protein>
    <submittedName>
        <fullName evidence="1">Uncharacterized protein</fullName>
    </submittedName>
</protein>
<dbReference type="VEuPathDB" id="FungiDB:RhiirA1_341786"/>
<name>A0A2I1HMC7_9GLOM</name>
<sequence>CSTIYKQPKSNHWYETILFNYDDTQFRKTLRMKQSTFWKIVNKICNHKIFQKQRIPVKKQLVVVLYRLDGKFIIWNIFSKFEIAEGTILLFTSRIISVLKSLKSQVIIWPHNTYHQEVHNGFEEKQGFPNVIGTLNGTHVNLFETLSKLNKDIYFIRKHCYAIHL</sequence>
<dbReference type="VEuPathDB" id="FungiDB:RhiirA1_473970"/>
<dbReference type="AlphaFoldDB" id="A0A2I1HMC7"/>
<evidence type="ECO:0000313" key="2">
    <source>
        <dbReference type="Proteomes" id="UP000234323"/>
    </source>
</evidence>
<gene>
    <name evidence="1" type="ORF">RhiirA4_333159</name>
</gene>
<keyword evidence="2" id="KW-1185">Reference proteome</keyword>
<organism evidence="1 2">
    <name type="scientific">Rhizophagus irregularis</name>
    <dbReference type="NCBI Taxonomy" id="588596"/>
    <lineage>
        <taxon>Eukaryota</taxon>
        <taxon>Fungi</taxon>
        <taxon>Fungi incertae sedis</taxon>
        <taxon>Mucoromycota</taxon>
        <taxon>Glomeromycotina</taxon>
        <taxon>Glomeromycetes</taxon>
        <taxon>Glomerales</taxon>
        <taxon>Glomeraceae</taxon>
        <taxon>Rhizophagus</taxon>
    </lineage>
</organism>